<protein>
    <submittedName>
        <fullName evidence="2">Uncharacterized protein</fullName>
    </submittedName>
</protein>
<accession>A0AAV2JJS1</accession>
<name>A0AAV2JJS1_KNICA</name>
<feature type="region of interest" description="Disordered" evidence="1">
    <location>
        <begin position="81"/>
        <end position="102"/>
    </location>
</feature>
<proteinExistence type="predicted"/>
<gene>
    <name evidence="2" type="ORF">KC01_LOCUS9047</name>
</gene>
<reference evidence="2 3" key="1">
    <citation type="submission" date="2024-04" db="EMBL/GenBank/DDBJ databases">
        <authorList>
            <person name="Waldvogel A.-M."/>
            <person name="Schoenle A."/>
        </authorList>
    </citation>
    <scope>NUCLEOTIDE SEQUENCE [LARGE SCALE GENOMIC DNA]</scope>
</reference>
<evidence type="ECO:0000313" key="2">
    <source>
        <dbReference type="EMBL" id="CAL1577745.1"/>
    </source>
</evidence>
<evidence type="ECO:0000313" key="3">
    <source>
        <dbReference type="Proteomes" id="UP001497482"/>
    </source>
</evidence>
<dbReference type="AlphaFoldDB" id="A0AAV2JJS1"/>
<keyword evidence="3" id="KW-1185">Reference proteome</keyword>
<organism evidence="2 3">
    <name type="scientific">Knipowitschia caucasica</name>
    <name type="common">Caucasian dwarf goby</name>
    <name type="synonym">Pomatoschistus caucasicus</name>
    <dbReference type="NCBI Taxonomy" id="637954"/>
    <lineage>
        <taxon>Eukaryota</taxon>
        <taxon>Metazoa</taxon>
        <taxon>Chordata</taxon>
        <taxon>Craniata</taxon>
        <taxon>Vertebrata</taxon>
        <taxon>Euteleostomi</taxon>
        <taxon>Actinopterygii</taxon>
        <taxon>Neopterygii</taxon>
        <taxon>Teleostei</taxon>
        <taxon>Neoteleostei</taxon>
        <taxon>Acanthomorphata</taxon>
        <taxon>Gobiaria</taxon>
        <taxon>Gobiiformes</taxon>
        <taxon>Gobioidei</taxon>
        <taxon>Gobiidae</taxon>
        <taxon>Gobiinae</taxon>
        <taxon>Knipowitschia</taxon>
    </lineage>
</organism>
<dbReference type="EMBL" id="OZ035835">
    <property type="protein sequence ID" value="CAL1577745.1"/>
    <property type="molecule type" value="Genomic_DNA"/>
</dbReference>
<dbReference type="Proteomes" id="UP001497482">
    <property type="component" value="Chromosome 13"/>
</dbReference>
<sequence length="102" mass="10266">MSFLNNLGGKGIAKMAGEKAGDFVEQTVSNIMDKKDKAGGEGGEAKAQGEDKSGFDISNVVSLGDKKEEKGGLDIGNALGMLGGDKDKDSGGGLSGALGKLF</sequence>
<evidence type="ECO:0000256" key="1">
    <source>
        <dbReference type="SAM" id="MobiDB-lite"/>
    </source>
</evidence>